<dbReference type="PANTHER" id="PTHR43289:SF6">
    <property type="entry name" value="SERINE_THREONINE-PROTEIN KINASE NEKL-3"/>
    <property type="match status" value="1"/>
</dbReference>
<evidence type="ECO:0000313" key="11">
    <source>
        <dbReference type="Proteomes" id="UP000503540"/>
    </source>
</evidence>
<keyword evidence="4" id="KW-0547">Nucleotide-binding</keyword>
<feature type="compositionally biased region" description="Basic and acidic residues" evidence="7">
    <location>
        <begin position="424"/>
        <end position="435"/>
    </location>
</feature>
<organism evidence="10 11">
    <name type="scientific">Nocardia arthritidis</name>
    <dbReference type="NCBI Taxonomy" id="228602"/>
    <lineage>
        <taxon>Bacteria</taxon>
        <taxon>Bacillati</taxon>
        <taxon>Actinomycetota</taxon>
        <taxon>Actinomycetes</taxon>
        <taxon>Mycobacteriales</taxon>
        <taxon>Nocardiaceae</taxon>
        <taxon>Nocardia</taxon>
    </lineage>
</organism>
<evidence type="ECO:0000256" key="8">
    <source>
        <dbReference type="SAM" id="Phobius"/>
    </source>
</evidence>
<dbReference type="InterPro" id="IPR008271">
    <property type="entry name" value="Ser/Thr_kinase_AS"/>
</dbReference>
<dbReference type="InterPro" id="IPR011009">
    <property type="entry name" value="Kinase-like_dom_sf"/>
</dbReference>
<dbReference type="GO" id="GO:0004674">
    <property type="term" value="F:protein serine/threonine kinase activity"/>
    <property type="evidence" value="ECO:0007669"/>
    <property type="project" value="UniProtKB-KW"/>
</dbReference>
<evidence type="ECO:0000313" key="10">
    <source>
        <dbReference type="EMBL" id="QIS10379.1"/>
    </source>
</evidence>
<accession>A0A6G9YAX2</accession>
<evidence type="ECO:0000256" key="7">
    <source>
        <dbReference type="SAM" id="MobiDB-lite"/>
    </source>
</evidence>
<dbReference type="EC" id="2.7.11.1" evidence="1"/>
<proteinExistence type="predicted"/>
<dbReference type="CDD" id="cd14014">
    <property type="entry name" value="STKc_PknB_like"/>
    <property type="match status" value="1"/>
</dbReference>
<sequence>MRMVEGTVFAGYRIERLLGAGGMGAVYLARHPRLPRHDALKLLADNHAADPEYRARFLREAEIAVRLQHPNLVAVRDRGEEAGQLWITMQYVPGLDLAAVIARNPRGLAVERALWILGEAARGLDEVHDAGLLHRDVKPANILITGEWDGPDRALVTDFGIARAAEDSATSAVREPTASLAYAAPEQIRGDAMDRRADVYALGCTLFHMLTGSVPFPRESPGAVMYAHLNEDPPLATRENPGVPAELAKVVVKAMAKRPEDRYPSCGALATAARTAFARSLAAESGASEEAGRKRGRWLLSGVALAVIVIAAVAISAFAWSGDGGSDRSHHVTAPVPRVNAALWSTYTFMVEPFADLLPPGPFLSGYRDLSGCQPVDAANPDVDLPFDQSVKVGELLCVGDHDPVTTLVVECNADRTPILPRPSTDRVEGEERWSRPSGTGRLRWGSNTTNTGARTGWLYVYFDGPDRNFCNLTVSGTGSGTELRGKWWPDAPL</sequence>
<keyword evidence="11" id="KW-1185">Reference proteome</keyword>
<evidence type="ECO:0000256" key="4">
    <source>
        <dbReference type="ARBA" id="ARBA00022741"/>
    </source>
</evidence>
<evidence type="ECO:0000256" key="3">
    <source>
        <dbReference type="ARBA" id="ARBA00022679"/>
    </source>
</evidence>
<dbReference type="PANTHER" id="PTHR43289">
    <property type="entry name" value="MITOGEN-ACTIVATED PROTEIN KINASE KINASE KINASE 20-RELATED"/>
    <property type="match status" value="1"/>
</dbReference>
<protein>
    <recommendedName>
        <fullName evidence="1">non-specific serine/threonine protein kinase</fullName>
        <ecNumber evidence="1">2.7.11.1</ecNumber>
    </recommendedName>
</protein>
<keyword evidence="5 10" id="KW-0418">Kinase</keyword>
<evidence type="ECO:0000256" key="2">
    <source>
        <dbReference type="ARBA" id="ARBA00022527"/>
    </source>
</evidence>
<dbReference type="AlphaFoldDB" id="A0A6G9YAX2"/>
<evidence type="ECO:0000256" key="6">
    <source>
        <dbReference type="ARBA" id="ARBA00022840"/>
    </source>
</evidence>
<reference evidence="10 11" key="1">
    <citation type="journal article" date="2019" name="ACS Chem. Biol.">
        <title>Identification and Mobilization of a Cryptic Antibiotic Biosynthesis Gene Locus from a Human-Pathogenic Nocardia Isolate.</title>
        <authorList>
            <person name="Herisse M."/>
            <person name="Ishida K."/>
            <person name="Porter J.L."/>
            <person name="Howden B."/>
            <person name="Hertweck C."/>
            <person name="Stinear T.P."/>
            <person name="Pidot S.J."/>
        </authorList>
    </citation>
    <scope>NUCLEOTIDE SEQUENCE [LARGE SCALE GENOMIC DNA]</scope>
    <source>
        <strain evidence="10 11">AUSMDU00012717</strain>
    </source>
</reference>
<evidence type="ECO:0000259" key="9">
    <source>
        <dbReference type="PROSITE" id="PS50011"/>
    </source>
</evidence>
<keyword evidence="8" id="KW-0812">Transmembrane</keyword>
<feature type="transmembrane region" description="Helical" evidence="8">
    <location>
        <begin position="298"/>
        <end position="320"/>
    </location>
</feature>
<gene>
    <name evidence="10" type="ORF">F5544_12440</name>
</gene>
<name>A0A6G9YAX2_9NOCA</name>
<dbReference type="KEGG" id="nah:F5544_12440"/>
<dbReference type="Proteomes" id="UP000503540">
    <property type="component" value="Chromosome"/>
</dbReference>
<keyword evidence="8" id="KW-1133">Transmembrane helix</keyword>
<evidence type="ECO:0000256" key="5">
    <source>
        <dbReference type="ARBA" id="ARBA00022777"/>
    </source>
</evidence>
<dbReference type="PROSITE" id="PS00108">
    <property type="entry name" value="PROTEIN_KINASE_ST"/>
    <property type="match status" value="1"/>
</dbReference>
<dbReference type="EMBL" id="CP046172">
    <property type="protein sequence ID" value="QIS10379.1"/>
    <property type="molecule type" value="Genomic_DNA"/>
</dbReference>
<dbReference type="PROSITE" id="PS50011">
    <property type="entry name" value="PROTEIN_KINASE_DOM"/>
    <property type="match status" value="1"/>
</dbReference>
<dbReference type="Gene3D" id="1.10.510.10">
    <property type="entry name" value="Transferase(Phosphotransferase) domain 1"/>
    <property type="match status" value="1"/>
</dbReference>
<dbReference type="InterPro" id="IPR000719">
    <property type="entry name" value="Prot_kinase_dom"/>
</dbReference>
<keyword evidence="3" id="KW-0808">Transferase</keyword>
<dbReference type="Gene3D" id="3.30.200.20">
    <property type="entry name" value="Phosphorylase Kinase, domain 1"/>
    <property type="match status" value="1"/>
</dbReference>
<evidence type="ECO:0000256" key="1">
    <source>
        <dbReference type="ARBA" id="ARBA00012513"/>
    </source>
</evidence>
<dbReference type="GO" id="GO:0005524">
    <property type="term" value="F:ATP binding"/>
    <property type="evidence" value="ECO:0007669"/>
    <property type="project" value="UniProtKB-KW"/>
</dbReference>
<keyword evidence="6" id="KW-0067">ATP-binding</keyword>
<dbReference type="SUPFAM" id="SSF56112">
    <property type="entry name" value="Protein kinase-like (PK-like)"/>
    <property type="match status" value="1"/>
</dbReference>
<feature type="region of interest" description="Disordered" evidence="7">
    <location>
        <begin position="422"/>
        <end position="448"/>
    </location>
</feature>
<keyword evidence="8" id="KW-0472">Membrane</keyword>
<feature type="domain" description="Protein kinase" evidence="9">
    <location>
        <begin position="12"/>
        <end position="277"/>
    </location>
</feature>
<keyword evidence="2" id="KW-0723">Serine/threonine-protein kinase</keyword>
<dbReference type="Pfam" id="PF00069">
    <property type="entry name" value="Pkinase"/>
    <property type="match status" value="1"/>
</dbReference>
<dbReference type="SMART" id="SM00220">
    <property type="entry name" value="S_TKc"/>
    <property type="match status" value="1"/>
</dbReference>